<sequence length="245" mass="26799">MITYDKPPIWRRAWVRLLAGALLVALVAGLVLSGRQGTPAAPAPPTREGLVPQSITPTPPPVALLSPPAVDADGRPADFSPAEWAALKDAMAQSAHPQAELQRVVAYLRFQRGFEQWQAMQDQPDTALRRQLGQRLLEQVPERLRQGESTMGEALMLSTALLADLEPDEAQRQVRLDAARAALEAAAPLPDKEQQAREAALLAEYKRREAAIVADWQARPSTDRSQARLEQALEAARRAVYGGQN</sequence>
<gene>
    <name evidence="2" type="ORF">DEH84_09915</name>
</gene>
<dbReference type="KEGG" id="aon:DEH84_09915"/>
<feature type="region of interest" description="Disordered" evidence="1">
    <location>
        <begin position="36"/>
        <end position="60"/>
    </location>
</feature>
<dbReference type="OrthoDB" id="9155331at2"/>
<dbReference type="InterPro" id="IPR006311">
    <property type="entry name" value="TAT_signal"/>
</dbReference>
<name>A0A2U8FRM2_9BURK</name>
<dbReference type="PROSITE" id="PS51318">
    <property type="entry name" value="TAT"/>
    <property type="match status" value="1"/>
</dbReference>
<accession>A0A2U8FRM2</accession>
<dbReference type="RefSeq" id="WP_109036714.1">
    <property type="nucleotide sequence ID" value="NZ_CP029210.1"/>
</dbReference>
<evidence type="ECO:0000256" key="1">
    <source>
        <dbReference type="SAM" id="MobiDB-lite"/>
    </source>
</evidence>
<organism evidence="2 3">
    <name type="scientific">Aquabacterium olei</name>
    <dbReference type="NCBI Taxonomy" id="1296669"/>
    <lineage>
        <taxon>Bacteria</taxon>
        <taxon>Pseudomonadati</taxon>
        <taxon>Pseudomonadota</taxon>
        <taxon>Betaproteobacteria</taxon>
        <taxon>Burkholderiales</taxon>
        <taxon>Aquabacterium</taxon>
    </lineage>
</organism>
<evidence type="ECO:0000313" key="3">
    <source>
        <dbReference type="Proteomes" id="UP000244892"/>
    </source>
</evidence>
<reference evidence="2 3" key="1">
    <citation type="submission" date="2018-05" db="EMBL/GenBank/DDBJ databases">
        <title>complete genome sequence of Aquabacterium olei NBRC 110486.</title>
        <authorList>
            <person name="Tang B."/>
            <person name="Chang J."/>
            <person name="Zhang L."/>
            <person name="Yang H."/>
        </authorList>
    </citation>
    <scope>NUCLEOTIDE SEQUENCE [LARGE SCALE GENOMIC DNA]</scope>
    <source>
        <strain evidence="2 3">NBRC 110486</strain>
    </source>
</reference>
<dbReference type="Proteomes" id="UP000244892">
    <property type="component" value="Chromosome"/>
</dbReference>
<dbReference type="AlphaFoldDB" id="A0A2U8FRM2"/>
<keyword evidence="3" id="KW-1185">Reference proteome</keyword>
<dbReference type="EMBL" id="CP029210">
    <property type="protein sequence ID" value="AWI53715.1"/>
    <property type="molecule type" value="Genomic_DNA"/>
</dbReference>
<evidence type="ECO:0000313" key="2">
    <source>
        <dbReference type="EMBL" id="AWI53715.1"/>
    </source>
</evidence>
<protein>
    <submittedName>
        <fullName evidence="2">Uncharacterized protein</fullName>
    </submittedName>
</protein>
<proteinExistence type="predicted"/>